<organism evidence="6 7">
    <name type="scientific">Pseudomonas fluorescens</name>
    <dbReference type="NCBI Taxonomy" id="294"/>
    <lineage>
        <taxon>Bacteria</taxon>
        <taxon>Pseudomonadati</taxon>
        <taxon>Pseudomonadota</taxon>
        <taxon>Gammaproteobacteria</taxon>
        <taxon>Pseudomonadales</taxon>
        <taxon>Pseudomonadaceae</taxon>
        <taxon>Pseudomonas</taxon>
    </lineage>
</organism>
<accession>A0A5E7SE15</accession>
<comment type="similarity">
    <text evidence="1 4">Belongs to the aldehyde dehydrogenase family.</text>
</comment>
<evidence type="ECO:0000256" key="1">
    <source>
        <dbReference type="ARBA" id="ARBA00009986"/>
    </source>
</evidence>
<dbReference type="Proteomes" id="UP000325565">
    <property type="component" value="Unassembled WGS sequence"/>
</dbReference>
<dbReference type="InterPro" id="IPR015590">
    <property type="entry name" value="Aldehyde_DH_dom"/>
</dbReference>
<dbReference type="EMBL" id="CABVJB010000003">
    <property type="protein sequence ID" value="VVP85011.1"/>
    <property type="molecule type" value="Genomic_DNA"/>
</dbReference>
<keyword evidence="2 4" id="KW-0560">Oxidoreductase</keyword>
<dbReference type="Gene3D" id="3.40.605.10">
    <property type="entry name" value="Aldehyde Dehydrogenase, Chain A, domain 1"/>
    <property type="match status" value="1"/>
</dbReference>
<dbReference type="Gene3D" id="3.40.309.10">
    <property type="entry name" value="Aldehyde Dehydrogenase, Chain A, domain 2"/>
    <property type="match status" value="1"/>
</dbReference>
<dbReference type="GO" id="GO:0102810">
    <property type="term" value="F:glutarate-semialdehyde dehydrogenase (NADP+) activity"/>
    <property type="evidence" value="ECO:0007669"/>
    <property type="project" value="UniProtKB-EC"/>
</dbReference>
<feature type="active site" evidence="3">
    <location>
        <position position="95"/>
    </location>
</feature>
<dbReference type="Pfam" id="PF00171">
    <property type="entry name" value="Aldedh"/>
    <property type="match status" value="1"/>
</dbReference>
<dbReference type="PANTHER" id="PTHR43353:SF5">
    <property type="entry name" value="SUCCINATE-SEMIALDEHYDE DEHYDROGENASE, MITOCHONDRIAL"/>
    <property type="match status" value="1"/>
</dbReference>
<evidence type="ECO:0000256" key="4">
    <source>
        <dbReference type="RuleBase" id="RU003345"/>
    </source>
</evidence>
<evidence type="ECO:0000259" key="5">
    <source>
        <dbReference type="Pfam" id="PF00171"/>
    </source>
</evidence>
<evidence type="ECO:0000256" key="3">
    <source>
        <dbReference type="PROSITE-ProRule" id="PRU10007"/>
    </source>
</evidence>
<dbReference type="EC" id="1.2.1.20" evidence="6"/>
<reference evidence="6 7" key="1">
    <citation type="submission" date="2019-09" db="EMBL/GenBank/DDBJ databases">
        <authorList>
            <person name="Chandra G."/>
            <person name="Truman W A."/>
        </authorList>
    </citation>
    <scope>NUCLEOTIDE SEQUENCE [LARGE SCALE GENOMIC DNA]</scope>
    <source>
        <strain evidence="6">PS922</strain>
    </source>
</reference>
<gene>
    <name evidence="6" type="primary">davD_3</name>
    <name evidence="6" type="ORF">PS922_02186</name>
</gene>
<evidence type="ECO:0000313" key="7">
    <source>
        <dbReference type="Proteomes" id="UP000325565"/>
    </source>
</evidence>
<dbReference type="GO" id="GO:0004777">
    <property type="term" value="F:succinate-semialdehyde dehydrogenase (NAD+) activity"/>
    <property type="evidence" value="ECO:0007669"/>
    <property type="project" value="TreeGrafter"/>
</dbReference>
<evidence type="ECO:0000256" key="2">
    <source>
        <dbReference type="ARBA" id="ARBA00023002"/>
    </source>
</evidence>
<dbReference type="InterPro" id="IPR016163">
    <property type="entry name" value="Ald_DH_C"/>
</dbReference>
<dbReference type="InterPro" id="IPR016161">
    <property type="entry name" value="Ald_DH/histidinol_DH"/>
</dbReference>
<evidence type="ECO:0000313" key="6">
    <source>
        <dbReference type="EMBL" id="VVP85011.1"/>
    </source>
</evidence>
<dbReference type="PANTHER" id="PTHR43353">
    <property type="entry name" value="SUCCINATE-SEMIALDEHYDE DEHYDROGENASE, MITOCHONDRIAL"/>
    <property type="match status" value="1"/>
</dbReference>
<name>A0A5E7SE15_PSEFL</name>
<dbReference type="InterPro" id="IPR029510">
    <property type="entry name" value="Ald_DH_CS_GLU"/>
</dbReference>
<dbReference type="InterPro" id="IPR016162">
    <property type="entry name" value="Ald_DH_N"/>
</dbReference>
<dbReference type="PROSITE" id="PS00687">
    <property type="entry name" value="ALDEHYDE_DEHYDR_GLU"/>
    <property type="match status" value="1"/>
</dbReference>
<dbReference type="AlphaFoldDB" id="A0A5E7SE15"/>
<proteinExistence type="inferred from homology"/>
<protein>
    <submittedName>
        <fullName evidence="6">Glutarate-semialdehyde dehydrogenase DavD</fullName>
        <ecNumber evidence="6">1.2.1.20</ecNumber>
    </submittedName>
</protein>
<sequence>MITRKVGPALAAGCTVVVKPASETPLSALALAELGQRAGIPASVLNIVTGNRAREIGAERPGNPSVQKVSFSGSTGIGKTLMAQCAETIKKVSLELGGNAPFIVFEDTNLDATVEGTMGSKFHNSG</sequence>
<dbReference type="GO" id="GO:0009450">
    <property type="term" value="P:gamma-aminobutyric acid catabolic process"/>
    <property type="evidence" value="ECO:0007669"/>
    <property type="project" value="TreeGrafter"/>
</dbReference>
<feature type="domain" description="Aldehyde dehydrogenase" evidence="5">
    <location>
        <begin position="1"/>
        <end position="126"/>
    </location>
</feature>
<dbReference type="SUPFAM" id="SSF53720">
    <property type="entry name" value="ALDH-like"/>
    <property type="match status" value="1"/>
</dbReference>
<dbReference type="InterPro" id="IPR050740">
    <property type="entry name" value="Aldehyde_DH_Superfamily"/>
</dbReference>